<dbReference type="Proteomes" id="UP000451354">
    <property type="component" value="Chromosome"/>
</dbReference>
<proteinExistence type="predicted"/>
<protein>
    <submittedName>
        <fullName evidence="3">DUF3043 domain-containing protein</fullName>
    </submittedName>
</protein>
<evidence type="ECO:0000256" key="2">
    <source>
        <dbReference type="SAM" id="Phobius"/>
    </source>
</evidence>
<feature type="transmembrane region" description="Helical" evidence="2">
    <location>
        <begin position="175"/>
        <end position="195"/>
    </location>
</feature>
<feature type="region of interest" description="Disordered" evidence="1">
    <location>
        <begin position="79"/>
        <end position="158"/>
    </location>
</feature>
<dbReference type="Pfam" id="PF11241">
    <property type="entry name" value="DUF3043"/>
    <property type="match status" value="1"/>
</dbReference>
<feature type="transmembrane region" description="Helical" evidence="2">
    <location>
        <begin position="201"/>
        <end position="224"/>
    </location>
</feature>
<feature type="compositionally biased region" description="Basic and acidic residues" evidence="1">
    <location>
        <begin position="123"/>
        <end position="143"/>
    </location>
</feature>
<sequence length="271" mass="30568">MSIGSTSRVSPAHARGPARTAVVSVVSAAGLTGPPRRGSITFRYVTLLPRPSSRYPCQAWNRCRAPLRLDYPGGVFSRNKPAATPAAPDPVEQAAEIEQAGKGRPTPKRKVSEAANKRPLVPNDRRAAAKAARDKQREARDRQYQAMQTGDERYLPPRDKGPVKRYVREYVDARWNLGEFFLPVALVFIVFSFLTAQNQDLAFLTVMTLYVIVLLTVVDGFIMWRRLRKRLLRKFGEIPKGTTMYAVMRAFQLRRARLPKPTHKKHGVFPE</sequence>
<dbReference type="OrthoDB" id="5194448at2"/>
<keyword evidence="2" id="KW-0472">Membrane</keyword>
<accession>A0A6M5UH90</accession>
<evidence type="ECO:0000313" key="4">
    <source>
        <dbReference type="Proteomes" id="UP000451354"/>
    </source>
</evidence>
<name>A0A6M5UH90_9MICO</name>
<gene>
    <name evidence="3" type="ORF">FIC82_010355</name>
</gene>
<dbReference type="AlphaFoldDB" id="A0A6M5UH90"/>
<feature type="region of interest" description="Disordered" evidence="1">
    <location>
        <begin position="1"/>
        <end position="20"/>
    </location>
</feature>
<dbReference type="InterPro" id="IPR021403">
    <property type="entry name" value="DUF3043"/>
</dbReference>
<reference evidence="4" key="1">
    <citation type="journal article" date="2022" name="Int. J. Syst. Evol. Microbiol.">
        <title>Cellulosimicrobium protaetiae sp. nov., isolated from the gut of the larva of Protaetia brevitarsis seulensis.</title>
        <authorList>
            <person name="Le Han H."/>
            <person name="Nguyen T.T.H."/>
            <person name="Li Z."/>
            <person name="Shin N.R."/>
            <person name="Kim S.G."/>
        </authorList>
    </citation>
    <scope>NUCLEOTIDE SEQUENCE [LARGE SCALE GENOMIC DNA]</scope>
    <source>
        <strain evidence="4">BI34</strain>
    </source>
</reference>
<organism evidence="3 4">
    <name type="scientific">Cellulosimicrobium protaetiae</name>
    <dbReference type="NCBI Taxonomy" id="2587808"/>
    <lineage>
        <taxon>Bacteria</taxon>
        <taxon>Bacillati</taxon>
        <taxon>Actinomycetota</taxon>
        <taxon>Actinomycetes</taxon>
        <taxon>Micrococcales</taxon>
        <taxon>Promicromonosporaceae</taxon>
        <taxon>Cellulosimicrobium</taxon>
    </lineage>
</organism>
<evidence type="ECO:0000256" key="1">
    <source>
        <dbReference type="SAM" id="MobiDB-lite"/>
    </source>
</evidence>
<evidence type="ECO:0000313" key="3">
    <source>
        <dbReference type="EMBL" id="QJW36533.1"/>
    </source>
</evidence>
<dbReference type="EMBL" id="CP052757">
    <property type="protein sequence ID" value="QJW36533.1"/>
    <property type="molecule type" value="Genomic_DNA"/>
</dbReference>
<keyword evidence="4" id="KW-1185">Reference proteome</keyword>
<dbReference type="KEGG" id="cprt:FIC82_010355"/>
<keyword evidence="2" id="KW-0812">Transmembrane</keyword>
<keyword evidence="2" id="KW-1133">Transmembrane helix</keyword>